<feature type="compositionally biased region" description="Polar residues" evidence="1">
    <location>
        <begin position="465"/>
        <end position="485"/>
    </location>
</feature>
<feature type="compositionally biased region" description="Polar residues" evidence="1">
    <location>
        <begin position="339"/>
        <end position="375"/>
    </location>
</feature>
<evidence type="ECO:0000256" key="1">
    <source>
        <dbReference type="SAM" id="MobiDB-lite"/>
    </source>
</evidence>
<protein>
    <submittedName>
        <fullName evidence="2">Uncharacterized protein</fullName>
    </submittedName>
</protein>
<comment type="caution">
    <text evidence="2">The sequence shown here is derived from an EMBL/GenBank/DDBJ whole genome shotgun (WGS) entry which is preliminary data.</text>
</comment>
<organism evidence="2 3">
    <name type="scientific">Trichogramma kaykai</name>
    <dbReference type="NCBI Taxonomy" id="54128"/>
    <lineage>
        <taxon>Eukaryota</taxon>
        <taxon>Metazoa</taxon>
        <taxon>Ecdysozoa</taxon>
        <taxon>Arthropoda</taxon>
        <taxon>Hexapoda</taxon>
        <taxon>Insecta</taxon>
        <taxon>Pterygota</taxon>
        <taxon>Neoptera</taxon>
        <taxon>Endopterygota</taxon>
        <taxon>Hymenoptera</taxon>
        <taxon>Apocrita</taxon>
        <taxon>Proctotrupomorpha</taxon>
        <taxon>Chalcidoidea</taxon>
        <taxon>Trichogrammatidae</taxon>
        <taxon>Trichogramma</taxon>
    </lineage>
</organism>
<accession>A0ABD2WH44</accession>
<evidence type="ECO:0000313" key="3">
    <source>
        <dbReference type="Proteomes" id="UP001627154"/>
    </source>
</evidence>
<feature type="region of interest" description="Disordered" evidence="1">
    <location>
        <begin position="184"/>
        <end position="280"/>
    </location>
</feature>
<feature type="compositionally biased region" description="Polar residues" evidence="1">
    <location>
        <begin position="244"/>
        <end position="254"/>
    </location>
</feature>
<feature type="compositionally biased region" description="Polar residues" evidence="1">
    <location>
        <begin position="448"/>
        <end position="458"/>
    </location>
</feature>
<sequence>MEKSTVKFAIVVCEDDKRKQYCKSIEVIYESKKRNINHIQPQNVNDFKRGHMYSIYWSSCNKNCTRKDGCCSSYNCQILGLGETEKQAWENSNNKIKRLKWKKKFESSDFTDTNDEIKENINEKKIEENNKKTIEYSKSIRAKNIIEKFKANEFLNKRTPLVDKVINNTKYDLPLPECTVTLKPLTIPSETPSRSNDGQSSSKDQSRFSDRRSLSRTESNHRVPSSKALGRSSGRRSPFRSRSNLRSSPSQAQGPSRGRRFLSQSPSKRRRPSPKTRGWLKNAEFHYQDQENFNGMESLSLTEKYFNSTETTSQALNTSNGKESSFEGQEDSNDKESLSHAQKNSNESPSQAEDNSNGKKSLSLAQKISNESPSEGQGDYNDKESLSHAPKIFNESPSQAQENMNGSEATPQLEENYNGKESLFHAQKISKEFPSQVQENFNGPEATPQAQENSSFPESTFDGLRNSNSTLSQALSNLDQESTPFKDNFDDRISHARRSRSRSTLRRRSYSNSSGRSDSRRSRSRSNRRRRSYSNSSGRSDSRRTRSQSNRRRRSYSNSSGRSDSRRSRPRSNHDPIQTLQVILILDEHDLRLTVEDPIQTLRVVLILDELDLGLTEDDPIQTLRVVLILDELDLGLTVDDLIQILRVVLTLEDRNLGLDQLIMRGWRINCSKLKMMLFYLGQNVFIGEKSWNYARSKNHTRFLRCVAIALWGGRKVIANRCLLPRGQTIVFPDKGPSKLMSAKKVELLLSLLEDYIHDKMPDITESG</sequence>
<evidence type="ECO:0000313" key="2">
    <source>
        <dbReference type="EMBL" id="KAL3392363.1"/>
    </source>
</evidence>
<dbReference type="Proteomes" id="UP001627154">
    <property type="component" value="Unassembled WGS sequence"/>
</dbReference>
<keyword evidence="3" id="KW-1185">Reference proteome</keyword>
<feature type="compositionally biased region" description="Polar residues" evidence="1">
    <location>
        <begin position="188"/>
        <end position="203"/>
    </location>
</feature>
<feature type="region of interest" description="Disordered" evidence="1">
    <location>
        <begin position="438"/>
        <end position="573"/>
    </location>
</feature>
<dbReference type="AlphaFoldDB" id="A0ABD2WH44"/>
<feature type="compositionally biased region" description="Polar residues" evidence="1">
    <location>
        <begin position="310"/>
        <end position="327"/>
    </location>
</feature>
<reference evidence="2 3" key="1">
    <citation type="journal article" date="2024" name="bioRxiv">
        <title>A reference genome for Trichogramma kaykai: A tiny desert-dwelling parasitoid wasp with competing sex-ratio distorters.</title>
        <authorList>
            <person name="Culotta J."/>
            <person name="Lindsey A.R."/>
        </authorList>
    </citation>
    <scope>NUCLEOTIDE SEQUENCE [LARGE SCALE GENOMIC DNA]</scope>
    <source>
        <strain evidence="2 3">KSX58</strain>
    </source>
</reference>
<name>A0ABD2WH44_9HYME</name>
<dbReference type="EMBL" id="JBJJXI010000106">
    <property type="protein sequence ID" value="KAL3392363.1"/>
    <property type="molecule type" value="Genomic_DNA"/>
</dbReference>
<gene>
    <name evidence="2" type="ORF">TKK_013187</name>
</gene>
<feature type="compositionally biased region" description="Basic residues" evidence="1">
    <location>
        <begin position="545"/>
        <end position="555"/>
    </location>
</feature>
<feature type="region of interest" description="Disordered" evidence="1">
    <location>
        <begin position="310"/>
        <end position="385"/>
    </location>
</feature>
<feature type="compositionally biased region" description="Basic residues" evidence="1">
    <location>
        <begin position="495"/>
        <end position="509"/>
    </location>
</feature>
<feature type="compositionally biased region" description="Basic and acidic residues" evidence="1">
    <location>
        <begin position="204"/>
        <end position="221"/>
    </location>
</feature>
<proteinExistence type="predicted"/>
<feature type="compositionally biased region" description="Basic residues" evidence="1">
    <location>
        <begin position="522"/>
        <end position="532"/>
    </location>
</feature>